<comment type="caution">
    <text evidence="1">The sequence shown here is derived from an EMBL/GenBank/DDBJ whole genome shotgun (WGS) entry which is preliminary data.</text>
</comment>
<proteinExistence type="predicted"/>
<accession>A0A0J1GLG5</accession>
<dbReference type="STRING" id="1195763.ABT56_22725"/>
<name>A0A0J1GLG5_9GAMM</name>
<gene>
    <name evidence="1" type="ORF">ABT56_22725</name>
</gene>
<dbReference type="AlphaFoldDB" id="A0A0J1GLG5"/>
<dbReference type="OrthoDB" id="5816585at2"/>
<organism evidence="1 2">
    <name type="scientific">Photobacterium aquae</name>
    <dbReference type="NCBI Taxonomy" id="1195763"/>
    <lineage>
        <taxon>Bacteria</taxon>
        <taxon>Pseudomonadati</taxon>
        <taxon>Pseudomonadota</taxon>
        <taxon>Gammaproteobacteria</taxon>
        <taxon>Vibrionales</taxon>
        <taxon>Vibrionaceae</taxon>
        <taxon>Photobacterium</taxon>
    </lineage>
</organism>
<sequence>MNTEQQGEIQTETPPVDMVENHNEQDERAFINSLDDDFDPELSQTEAKEQALETEAAAGIVCVGLMTIEQTMKTMLHPRFKFDPEQCEAVATKVAPLIVKYGANPPPWLAKYMDEIMAVFAIGMLGLSSFMQVKQLKAEDIAQQAKERETTNLDNAEVAA</sequence>
<reference evidence="1 2" key="1">
    <citation type="submission" date="2015-05" db="EMBL/GenBank/DDBJ databases">
        <title>Photobacterium galathea sp. nov.</title>
        <authorList>
            <person name="Machado H."/>
            <person name="Gram L."/>
        </authorList>
    </citation>
    <scope>NUCLEOTIDE SEQUENCE [LARGE SCALE GENOMIC DNA]</scope>
    <source>
        <strain evidence="1 2">CGMCC 1.12159</strain>
    </source>
</reference>
<evidence type="ECO:0000313" key="2">
    <source>
        <dbReference type="Proteomes" id="UP000036097"/>
    </source>
</evidence>
<dbReference type="Proteomes" id="UP000036097">
    <property type="component" value="Unassembled WGS sequence"/>
</dbReference>
<dbReference type="EMBL" id="LDOT01000068">
    <property type="protein sequence ID" value="KLV00279.1"/>
    <property type="molecule type" value="Genomic_DNA"/>
</dbReference>
<dbReference type="PATRIC" id="fig|1195763.3.peg.4865"/>
<protein>
    <submittedName>
        <fullName evidence="1">Uncharacterized protein</fullName>
    </submittedName>
</protein>
<dbReference type="RefSeq" id="WP_047881193.1">
    <property type="nucleotide sequence ID" value="NZ_LDOT01000068.1"/>
</dbReference>
<evidence type="ECO:0000313" key="1">
    <source>
        <dbReference type="EMBL" id="KLV00279.1"/>
    </source>
</evidence>
<keyword evidence="2" id="KW-1185">Reference proteome</keyword>